<dbReference type="AlphaFoldDB" id="A0AAD6XIB5"/>
<reference evidence="2" key="1">
    <citation type="submission" date="2023-03" db="EMBL/GenBank/DDBJ databases">
        <title>Massive genome expansion in bonnet fungi (Mycena s.s.) driven by repeated elements and novel gene families across ecological guilds.</title>
        <authorList>
            <consortium name="Lawrence Berkeley National Laboratory"/>
            <person name="Harder C.B."/>
            <person name="Miyauchi S."/>
            <person name="Viragh M."/>
            <person name="Kuo A."/>
            <person name="Thoen E."/>
            <person name="Andreopoulos B."/>
            <person name="Lu D."/>
            <person name="Skrede I."/>
            <person name="Drula E."/>
            <person name="Henrissat B."/>
            <person name="Morin E."/>
            <person name="Kohler A."/>
            <person name="Barry K."/>
            <person name="LaButti K."/>
            <person name="Morin E."/>
            <person name="Salamov A."/>
            <person name="Lipzen A."/>
            <person name="Mereny Z."/>
            <person name="Hegedus B."/>
            <person name="Baldrian P."/>
            <person name="Stursova M."/>
            <person name="Weitz H."/>
            <person name="Taylor A."/>
            <person name="Grigoriev I.V."/>
            <person name="Nagy L.G."/>
            <person name="Martin F."/>
            <person name="Kauserud H."/>
        </authorList>
    </citation>
    <scope>NUCLEOTIDE SEQUENCE</scope>
    <source>
        <strain evidence="2">CBHHK173m</strain>
    </source>
</reference>
<feature type="compositionally biased region" description="Pro residues" evidence="1">
    <location>
        <begin position="397"/>
        <end position="406"/>
    </location>
</feature>
<comment type="caution">
    <text evidence="2">The sequence shown here is derived from an EMBL/GenBank/DDBJ whole genome shotgun (WGS) entry which is preliminary data.</text>
</comment>
<evidence type="ECO:0000256" key="1">
    <source>
        <dbReference type="SAM" id="MobiDB-lite"/>
    </source>
</evidence>
<organism evidence="2 3">
    <name type="scientific">Mycena belliarum</name>
    <dbReference type="NCBI Taxonomy" id="1033014"/>
    <lineage>
        <taxon>Eukaryota</taxon>
        <taxon>Fungi</taxon>
        <taxon>Dikarya</taxon>
        <taxon>Basidiomycota</taxon>
        <taxon>Agaricomycotina</taxon>
        <taxon>Agaricomycetes</taxon>
        <taxon>Agaricomycetidae</taxon>
        <taxon>Agaricales</taxon>
        <taxon>Marasmiineae</taxon>
        <taxon>Mycenaceae</taxon>
        <taxon>Mycena</taxon>
    </lineage>
</organism>
<feature type="compositionally biased region" description="Low complexity" evidence="1">
    <location>
        <begin position="355"/>
        <end position="368"/>
    </location>
</feature>
<dbReference type="Proteomes" id="UP001222325">
    <property type="component" value="Unassembled WGS sequence"/>
</dbReference>
<feature type="region of interest" description="Disordered" evidence="1">
    <location>
        <begin position="1"/>
        <end position="46"/>
    </location>
</feature>
<gene>
    <name evidence="2" type="ORF">B0H15DRAFT_807008</name>
</gene>
<feature type="compositionally biased region" description="Basic and acidic residues" evidence="1">
    <location>
        <begin position="8"/>
        <end position="22"/>
    </location>
</feature>
<feature type="region of interest" description="Disordered" evidence="1">
    <location>
        <begin position="389"/>
        <end position="410"/>
    </location>
</feature>
<protein>
    <submittedName>
        <fullName evidence="2">Uncharacterized protein</fullName>
    </submittedName>
</protein>
<proteinExistence type="predicted"/>
<sequence>MPSPKAPLSDDEKRRRHSEAQRKYLLNPGHSGTPRPPGSKRDNGCSGMKRVLGCVYGPPNRYRLRAGLRTPEQKDAMAEKRREGDADYRQLTYVRHRKRNEKFVAKFGYATFIDLYYPQFEIYGKKHLPGLRLDKLATESTEYHLPIVGLIGVANYEDDDEHDGNPRKFWFVILGEGLFTLNCRSDADLVANADSILMFFTRHQATKSWRAYCNQSHLDGHHSAQAPPPPAPRASSFAARGQSAPAARSSSRLPVHSGVKPPISVKKAQRRKTMPKKEEDDTKYVPLFDDDTPPQSPTPKYAPLYDDDMPPQSPAPTVEHIPAPPAERKRSVCAMSSMPPQLGSRRTRPRPSPPSLGRSPSISSISSLSSMSATTADVAMSSVSMVGRGRAFKTTPGPLPQSPAPPVRKHFKKSLAPSAVERARMEAESISASAARAALAADYTAARELAAQEAQSPSARLLFNKTTRTFYEDAEMAFREMAKRETVQVVDCEDVVEFCARLDRKTGQ</sequence>
<name>A0AAD6XIB5_9AGAR</name>
<evidence type="ECO:0000313" key="3">
    <source>
        <dbReference type="Proteomes" id="UP001222325"/>
    </source>
</evidence>
<accession>A0AAD6XIB5</accession>
<keyword evidence="3" id="KW-1185">Reference proteome</keyword>
<feature type="compositionally biased region" description="Low complexity" evidence="1">
    <location>
        <begin position="233"/>
        <end position="252"/>
    </location>
</feature>
<feature type="region of interest" description="Disordered" evidence="1">
    <location>
        <begin position="219"/>
        <end position="368"/>
    </location>
</feature>
<evidence type="ECO:0000313" key="2">
    <source>
        <dbReference type="EMBL" id="KAJ7071765.1"/>
    </source>
</evidence>
<dbReference type="EMBL" id="JARJCN010000125">
    <property type="protein sequence ID" value="KAJ7071765.1"/>
    <property type="molecule type" value="Genomic_DNA"/>
</dbReference>